<dbReference type="FunFam" id="1.10.10.60:FF:000015">
    <property type="entry name" value="Transcription factor RAX3"/>
    <property type="match status" value="1"/>
</dbReference>
<evidence type="ECO:0000313" key="12">
    <source>
        <dbReference type="Proteomes" id="UP000000763"/>
    </source>
</evidence>
<dbReference type="OrthoDB" id="2143914at2759"/>
<dbReference type="GO" id="GO:0005634">
    <property type="term" value="C:nucleus"/>
    <property type="evidence" value="ECO:0007669"/>
    <property type="project" value="UniProtKB-SubCell"/>
</dbReference>
<evidence type="ECO:0000313" key="10">
    <source>
        <dbReference type="EMBL" id="BAB12688.1"/>
    </source>
</evidence>
<dbReference type="SMART" id="SM00717">
    <property type="entry name" value="SANT"/>
    <property type="match status" value="2"/>
</dbReference>
<dbReference type="OMA" id="INRHGTA"/>
<dbReference type="Gene3D" id="1.10.10.60">
    <property type="entry name" value="Homeodomain-like"/>
    <property type="match status" value="2"/>
</dbReference>
<evidence type="ECO:0000256" key="6">
    <source>
        <dbReference type="ARBA" id="ARBA00023242"/>
    </source>
</evidence>
<dbReference type="PROSITE" id="PS51294">
    <property type="entry name" value="HTH_MYB"/>
    <property type="match status" value="2"/>
</dbReference>
<feature type="domain" description="Myb-like" evidence="7">
    <location>
        <begin position="9"/>
        <end position="62"/>
    </location>
</feature>
<dbReference type="GO" id="GO:0003677">
    <property type="term" value="F:DNA binding"/>
    <property type="evidence" value="ECO:0007669"/>
    <property type="project" value="UniProtKB-KW"/>
</dbReference>
<dbReference type="PANTHER" id="PTHR48000:SF5">
    <property type="entry name" value="OS01G0191900 PROTEIN"/>
    <property type="match status" value="1"/>
</dbReference>
<dbReference type="SMR" id="A2ZQ71"/>
<reference evidence="11" key="3">
    <citation type="journal article" date="2006" name="Nucleic Acids Res.">
        <title>The Rice Annotation Project Database (RAP-DB): hub for Oryza sativa ssp. japonica genome information.</title>
        <authorList>
            <person name="Ohyanagi H."/>
            <person name="Tanaka T."/>
            <person name="Sakai H."/>
            <person name="Shigemoto Y."/>
            <person name="Yamaguchi K."/>
            <person name="Habara T."/>
            <person name="Fujii Y."/>
            <person name="Antonio B.A."/>
            <person name="Nagamura Y."/>
            <person name="Imanishi T."/>
            <person name="Ikeo K."/>
            <person name="Itoh T."/>
            <person name="Gojobori T."/>
            <person name="Sasaki T."/>
        </authorList>
    </citation>
    <scope>NUCLEOTIDE SEQUENCE</scope>
</reference>
<dbReference type="Pfam" id="PF00249">
    <property type="entry name" value="Myb_DNA-binding"/>
    <property type="match status" value="2"/>
</dbReference>
<dbReference type="Gramene" id="Os01t0191900-01">
    <property type="protein sequence ID" value="Os01t0191900-01"/>
    <property type="gene ID" value="Os01g0191900"/>
</dbReference>
<keyword evidence="6" id="KW-0539">Nucleus</keyword>
<dbReference type="EMBL" id="AP002746">
    <property type="protein sequence ID" value="BAB12688.1"/>
    <property type="molecule type" value="Genomic_DNA"/>
</dbReference>
<accession>A2ZQ71</accession>
<dbReference type="EMBL" id="AP008207">
    <property type="protein sequence ID" value="BAF04189.1"/>
    <property type="molecule type" value="Genomic_DNA"/>
</dbReference>
<reference evidence="11" key="4">
    <citation type="journal article" date="2007" name="Genome Res.">
        <title>Curated Genome Annotation of Oryza sativa ssp. japonica and Comparative Genome Analysis with Arabidopsis thaliana.</title>
        <authorList>
            <consortium name="The Rice Annotation Project (RAP)"/>
            <person name="Itoh T."/>
            <person name="Tanaka T."/>
            <person name="Barrero R.A."/>
            <person name="Yamasaki C."/>
            <person name="Fujii Y."/>
            <person name="Hilton P.B."/>
            <person name="Antonio B.A."/>
            <person name="Aono H."/>
            <person name="Apweiler R."/>
            <person name="Bruskiewich R."/>
            <person name="Bureau T."/>
            <person name="Burr F."/>
            <person name="Costa de Oliveira A."/>
            <person name="Fuks G."/>
            <person name="Habara T."/>
            <person name="Haberer G."/>
            <person name="Han B."/>
            <person name="Harada E."/>
            <person name="Hiraki A.T."/>
            <person name="Hirochika H."/>
            <person name="Hoen D."/>
            <person name="Hokari H."/>
            <person name="Hosokawa S."/>
            <person name="Hsing Y."/>
            <person name="Ikawa H."/>
            <person name="Ikeo K."/>
            <person name="Imanishi T."/>
            <person name="Ito Y."/>
            <person name="Jaiswal P."/>
            <person name="Kanno M."/>
            <person name="Kawahara Y."/>
            <person name="Kawamura T."/>
            <person name="Kawashima H."/>
            <person name="Khurana J.P."/>
            <person name="Kikuchi S."/>
            <person name="Komatsu S."/>
            <person name="Koyanagi K.O."/>
            <person name="Kubooka H."/>
            <person name="Lieberherr D."/>
            <person name="Lin Y.C."/>
            <person name="Lonsdale D."/>
            <person name="Matsumoto T."/>
            <person name="Matsuya A."/>
            <person name="McCombie W.R."/>
            <person name="Messing J."/>
            <person name="Miyao A."/>
            <person name="Mulder N."/>
            <person name="Nagamura Y."/>
            <person name="Nam J."/>
            <person name="Namiki N."/>
            <person name="Numa H."/>
            <person name="Nurimoto S."/>
            <person name="O'donovan C."/>
            <person name="Ohyanagi H."/>
            <person name="Okido T."/>
            <person name="Oota S."/>
            <person name="Osato N."/>
            <person name="Palmer L.E."/>
            <person name="Quetier F."/>
            <person name="Raghuvanshi S."/>
            <person name="Saichi N."/>
            <person name="Sakai H."/>
            <person name="Sakai Y."/>
            <person name="Sakata K."/>
            <person name="Sakurai T."/>
            <person name="Sato F."/>
            <person name="Sato Y."/>
            <person name="Schoof H."/>
            <person name="Seki M."/>
            <person name="Shibata M."/>
            <person name="Shimizu Y."/>
            <person name="Shinozaki K."/>
            <person name="Shinso Y."/>
            <person name="Singh N.K."/>
            <person name="Smith-White B."/>
            <person name="Takeda J."/>
            <person name="Tanino M."/>
            <person name="Tatusova T."/>
            <person name="Thongjuea S."/>
            <person name="Todokoro F."/>
            <person name="Tsugane M."/>
            <person name="Tyagi A.K."/>
            <person name="Vanavichit A."/>
            <person name="Wang A."/>
            <person name="Wing R.A."/>
            <person name="Yamaguchi K."/>
            <person name="Yamamoto M."/>
            <person name="Yamamoto N."/>
            <person name="Yu Y."/>
            <person name="Zhang H."/>
            <person name="Zhao Q."/>
            <person name="Higo K."/>
            <person name="Burr B."/>
            <person name="Gojobori T."/>
            <person name="Sasaki T."/>
        </authorList>
    </citation>
    <scope>NUCLEOTIDE SEQUENCE</scope>
</reference>
<reference evidence="11" key="8">
    <citation type="submission" date="2012-08" db="EMBL/GenBank/DDBJ databases">
        <title>The Second Rice Annotation Project Meeting (RAP2).</title>
        <authorList>
            <consortium name="The Rice Annotation Project (RAP)"/>
        </authorList>
    </citation>
    <scope>NUCLEOTIDE SEQUENCE</scope>
</reference>
<dbReference type="InterPro" id="IPR001005">
    <property type="entry name" value="SANT/Myb"/>
</dbReference>
<reference evidence="10" key="1">
    <citation type="journal article" date="2002" name="Nature">
        <title>The genome sequence and structure of rice chromosome 1.</title>
        <authorList>
            <person name="Sasaki T."/>
            <person name="Matsumoto T."/>
            <person name="Yamamoto K."/>
            <person name="Sakata K."/>
            <person name="Baba T."/>
            <person name="Katayose Y."/>
            <person name="Wu J."/>
            <person name="Niimura Y."/>
            <person name="Cheng Z."/>
            <person name="Nagamura Y."/>
            <person name="Antonio B.A."/>
            <person name="Kanamori H."/>
            <person name="Hosokawa S."/>
            <person name="Masukawa M."/>
            <person name="Arikawa K."/>
            <person name="Chiden Y."/>
            <person name="Hayashi M."/>
            <person name="Okamoto M."/>
            <person name="Ando T."/>
            <person name="Aoki H."/>
            <person name="Arita K."/>
            <person name="Hamada M."/>
            <person name="Harada C."/>
            <person name="Hijishita S."/>
            <person name="Honda M."/>
            <person name="Ichikawa Y."/>
            <person name="Idonuma A."/>
            <person name="Iijima M."/>
            <person name="Ikeda M."/>
            <person name="Ikeno M."/>
            <person name="Itoh S."/>
            <person name="Itoh T."/>
            <person name="Itoh Y."/>
            <person name="Itoh Y."/>
            <person name="Iwabuchi A."/>
            <person name="Kamiya K."/>
            <person name="Karasawa W."/>
            <person name="Katagiri S."/>
            <person name="Kikuta A."/>
            <person name="Kobayashi N."/>
            <person name="Kono I."/>
            <person name="Machita K."/>
            <person name="Maehara T."/>
            <person name="Mizuno H."/>
            <person name="Mizubayashi T."/>
            <person name="Mukai Y."/>
            <person name="Nagasaki H."/>
            <person name="Nakashima M."/>
            <person name="Nakama Y."/>
            <person name="Nakamichi Y."/>
            <person name="Nakamura M."/>
            <person name="Namiki N."/>
            <person name="Negishi M."/>
            <person name="Ohta I."/>
            <person name="Ono N."/>
            <person name="Saji S."/>
            <person name="Sakai K."/>
            <person name="Shibata M."/>
            <person name="Shimokawa T."/>
            <person name="Shomura A."/>
            <person name="Song J."/>
            <person name="Takazaki Y."/>
            <person name="Terasawa K."/>
            <person name="Tsuji K."/>
            <person name="Waki K."/>
            <person name="Yamagata H."/>
            <person name="Yamane H."/>
            <person name="Yoshiki S."/>
            <person name="Yoshihara R."/>
            <person name="Yukawa K."/>
            <person name="Zhong H."/>
            <person name="Iwama H."/>
            <person name="Endo T."/>
            <person name="Ito H."/>
            <person name="Hahn J.H."/>
            <person name="Kim H.I."/>
            <person name="Eun M.Y."/>
            <person name="Yano M."/>
            <person name="Jiang J."/>
            <person name="Gojobori T."/>
        </authorList>
    </citation>
    <scope>NUCLEOTIDE SEQUENCE</scope>
</reference>
<feature type="domain" description="Myb-like" evidence="7">
    <location>
        <begin position="63"/>
        <end position="113"/>
    </location>
</feature>
<sequence length="264" mass="27979">MGRTPCCDREAVKRGPWSPEEDDALRDYINRHGTAGNWISLPNKAGLRRCGKSCRLRWLNYLRPDIRHGAFTDEEDAIITSLYSKLGSKWSTIAAQLERRTDNDVKNHWNTKLKRRLAAAAACTPLLPLPAPPPLAATHTSPSSSLLLLPPLAVPTVKTEAYTCDDFLQQLLPTATAATALRDPFADGAATDGGSTSASAASSGSNWSADTGVVVVGGGGGGGLFPEFCMSSDDLAGAATAEDDHFIGGGYYYPLDPSLSSSLV</sequence>
<dbReference type="CDD" id="cd00167">
    <property type="entry name" value="SANT"/>
    <property type="match status" value="2"/>
</dbReference>
<dbReference type="Proteomes" id="UP000000763">
    <property type="component" value="Chromosome 1"/>
</dbReference>
<evidence type="ECO:0000256" key="1">
    <source>
        <dbReference type="ARBA" id="ARBA00004123"/>
    </source>
</evidence>
<evidence type="ECO:0000313" key="9">
    <source>
        <dbReference type="EMBL" id="BAA99440.1"/>
    </source>
</evidence>
<dbReference type="FunFam" id="1.10.10.60:FF:000475">
    <property type="entry name" value="Transcription factor MYB36"/>
    <property type="match status" value="1"/>
</dbReference>
<evidence type="ECO:0000259" key="7">
    <source>
        <dbReference type="PROSITE" id="PS50090"/>
    </source>
</evidence>
<dbReference type="Proteomes" id="UP000817658">
    <property type="component" value="Chromosome 1"/>
</dbReference>
<organism evidence="10 12">
    <name type="scientific">Oryza sativa subsp. japonica</name>
    <name type="common">Rice</name>
    <dbReference type="NCBI Taxonomy" id="39947"/>
    <lineage>
        <taxon>Eukaryota</taxon>
        <taxon>Viridiplantae</taxon>
        <taxon>Streptophyta</taxon>
        <taxon>Embryophyta</taxon>
        <taxon>Tracheophyta</taxon>
        <taxon>Spermatophyta</taxon>
        <taxon>Magnoliopsida</taxon>
        <taxon>Liliopsida</taxon>
        <taxon>Poales</taxon>
        <taxon>Poaceae</taxon>
        <taxon>BOP clade</taxon>
        <taxon>Oryzoideae</taxon>
        <taxon>Oryzeae</taxon>
        <taxon>Oryzinae</taxon>
        <taxon>Oryza</taxon>
        <taxon>Oryza sativa</taxon>
    </lineage>
</organism>
<gene>
    <name evidence="11" type="ordered locus">Os01g0191900</name>
    <name evidence="10" type="ORF">P0671B11.5</name>
    <name evidence="9" type="ORF">P0710E05.40</name>
</gene>
<reference evidence="11" key="7">
    <citation type="submission" date="2012-08" db="EMBL/GenBank/DDBJ databases">
        <title>Oryza sativa nipponbare(GA3) genomic DNA, chromosome 1.</title>
        <authorList>
            <consortium name="IRGSP(International Rice Genome Sequencing Project)"/>
        </authorList>
    </citation>
    <scope>NUCLEOTIDE SEQUENCE</scope>
</reference>
<dbReference type="PROSITE" id="PS50090">
    <property type="entry name" value="MYB_LIKE"/>
    <property type="match status" value="2"/>
</dbReference>
<dbReference type="KEGG" id="dosa:Os01g0191900"/>
<evidence type="ECO:0000256" key="4">
    <source>
        <dbReference type="ARBA" id="ARBA00023125"/>
    </source>
</evidence>
<reference evidence="11" key="5">
    <citation type="journal article" date="2008" name="Nucleic Acids Res.">
        <title>The Rice Annotation Project Database (RAP-DB): 2008 update.</title>
        <authorList>
            <consortium name="The Rice Annotation Project (RAP)"/>
            <person name="Tanaka T."/>
            <person name="Antonio B.A."/>
            <person name="Kikuchi S."/>
            <person name="Matsumoto T."/>
            <person name="Nagamura Y."/>
            <person name="Numa H."/>
            <person name="Sakai H."/>
            <person name="Wu J."/>
            <person name="Itoh T."/>
            <person name="Sasaki T."/>
            <person name="Aono R."/>
            <person name="Fujii Y."/>
            <person name="Habara T."/>
            <person name="Harada E."/>
            <person name="Kanno M."/>
            <person name="Kawahara Y."/>
            <person name="Kawashima H."/>
            <person name="Kubooka H."/>
            <person name="Matsuya A."/>
            <person name="Nakaoka H."/>
            <person name="Saichi N."/>
            <person name="Sanbonmatsu R."/>
            <person name="Sato Y."/>
            <person name="Shinso Y."/>
            <person name="Suzuki M."/>
            <person name="Takeda J."/>
            <person name="Tanino M."/>
            <person name="Todokoro F."/>
            <person name="Yamaguchi K."/>
            <person name="Yamamoto N."/>
            <person name="Yamasaki C."/>
            <person name="Imanishi T."/>
            <person name="Okido T."/>
            <person name="Tada M."/>
            <person name="Ikeo K."/>
            <person name="Tateno Y."/>
            <person name="Gojobori T."/>
            <person name="Lin Y.C."/>
            <person name="Wei F.J."/>
            <person name="Hsing Y.I."/>
            <person name="Zhao Q."/>
            <person name="Han B."/>
            <person name="Kramer M.R."/>
            <person name="McCombie R.W."/>
            <person name="Lonsdale D."/>
            <person name="O'Donovan C.C."/>
            <person name="Whitfield E.J."/>
            <person name="Apweiler R."/>
            <person name="Koyanagi K.O."/>
            <person name="Khurana J.P."/>
            <person name="Raghuvanshi S."/>
            <person name="Singh N.K."/>
            <person name="Tyagi A.K."/>
            <person name="Haberer G."/>
            <person name="Fujisawa M."/>
            <person name="Hosokawa S."/>
            <person name="Ito Y."/>
            <person name="Ikawa H."/>
            <person name="Shibata M."/>
            <person name="Yamamoto M."/>
            <person name="Bruskiewich R.M."/>
            <person name="Hoen D.R."/>
            <person name="Bureau TE."/>
            <person name="Namiki N."/>
            <person name="Ohyanagi H."/>
            <person name="Sakai Y."/>
            <person name="Nobushima S."/>
            <person name="Sakata K."/>
            <person name="Barrero R.A."/>
            <person name="Sato Y."/>
            <person name="Souvorov A."/>
            <person name="Smith-White B."/>
            <person name="Tatusova T."/>
            <person name="An S."/>
            <person name="An G."/>
            <person name="OOta S."/>
            <person name="Fuks G."/>
            <person name="Messing J."/>
            <person name="Christie K.R."/>
            <person name="Lieberherr D."/>
            <person name="Kim H."/>
            <person name="Zuccolo A."/>
            <person name="Wing R.A."/>
            <person name="Nobuta K."/>
            <person name="Green P.J."/>
            <person name="Lu C."/>
            <person name="Meyers BC."/>
            <person name="Chaparro C."/>
            <person name="Piegu B."/>
            <person name="Panaud O."/>
            <person name="Echeverria M."/>
        </authorList>
    </citation>
    <scope>NUCLEOTIDE SEQUENCE</scope>
</reference>
<keyword evidence="4" id="KW-0238">DNA-binding</keyword>
<reference evidence="12" key="6">
    <citation type="journal article" date="2008" name="Nucleic Acids Res.">
        <title>The rice annotation project database (RAP-DB): 2008 update.</title>
        <authorList>
            <consortium name="The rice annotation project (RAP)"/>
        </authorList>
    </citation>
    <scope>GENOME REANNOTATION</scope>
    <source>
        <strain evidence="12">cv. Nipponbare</strain>
    </source>
</reference>
<dbReference type="EMBL" id="AP002743">
    <property type="protein sequence ID" value="BAA99440.1"/>
    <property type="molecule type" value="Genomic_DNA"/>
</dbReference>
<reference evidence="11 12" key="2">
    <citation type="journal article" date="2005" name="Nature">
        <title>The map-based sequence of the rice genome.</title>
        <authorList>
            <consortium name="International rice genome sequencing project (IRGSP)"/>
            <person name="Matsumoto T."/>
            <person name="Wu J."/>
            <person name="Kanamori H."/>
            <person name="Katayose Y."/>
            <person name="Fujisawa M."/>
            <person name="Namiki N."/>
            <person name="Mizuno H."/>
            <person name="Yamamoto K."/>
            <person name="Antonio B.A."/>
            <person name="Baba T."/>
            <person name="Sakata K."/>
            <person name="Nagamura Y."/>
            <person name="Aoki H."/>
            <person name="Arikawa K."/>
            <person name="Arita K."/>
            <person name="Bito T."/>
            <person name="Chiden Y."/>
            <person name="Fujitsuka N."/>
            <person name="Fukunaka R."/>
            <person name="Hamada M."/>
            <person name="Harada C."/>
            <person name="Hayashi A."/>
            <person name="Hijishita S."/>
            <person name="Honda M."/>
            <person name="Hosokawa S."/>
            <person name="Ichikawa Y."/>
            <person name="Idonuma A."/>
            <person name="Iijima M."/>
            <person name="Ikeda M."/>
            <person name="Ikeno M."/>
            <person name="Ito K."/>
            <person name="Ito S."/>
            <person name="Ito T."/>
            <person name="Ito Y."/>
            <person name="Ito Y."/>
            <person name="Iwabuchi A."/>
            <person name="Kamiya K."/>
            <person name="Karasawa W."/>
            <person name="Kurita K."/>
            <person name="Katagiri S."/>
            <person name="Kikuta A."/>
            <person name="Kobayashi H."/>
            <person name="Kobayashi N."/>
            <person name="Machita K."/>
            <person name="Maehara T."/>
            <person name="Masukawa M."/>
            <person name="Mizubayashi T."/>
            <person name="Mukai Y."/>
            <person name="Nagasaki H."/>
            <person name="Nagata Y."/>
            <person name="Naito S."/>
            <person name="Nakashima M."/>
            <person name="Nakama Y."/>
            <person name="Nakamichi Y."/>
            <person name="Nakamura M."/>
            <person name="Meguro A."/>
            <person name="Negishi M."/>
            <person name="Ohta I."/>
            <person name="Ohta T."/>
            <person name="Okamoto M."/>
            <person name="Ono N."/>
            <person name="Saji S."/>
            <person name="Sakaguchi M."/>
            <person name="Sakai K."/>
            <person name="Shibata M."/>
            <person name="Shimokawa T."/>
            <person name="Song J."/>
            <person name="Takazaki Y."/>
            <person name="Terasawa K."/>
            <person name="Tsugane M."/>
            <person name="Tsuji K."/>
            <person name="Ueda S."/>
            <person name="Waki K."/>
            <person name="Yamagata H."/>
            <person name="Yamamoto M."/>
            <person name="Yamamoto S."/>
            <person name="Yamane H."/>
            <person name="Yoshiki S."/>
            <person name="Yoshihara R."/>
            <person name="Yukawa K."/>
            <person name="Zhong H."/>
            <person name="Yano M."/>
            <person name="Yuan Q."/>
            <person name="Ouyang S."/>
            <person name="Liu J."/>
            <person name="Jones K.M."/>
            <person name="Gansberger K."/>
            <person name="Moffat K."/>
            <person name="Hill J."/>
            <person name="Bera J."/>
            <person name="Fadrosh D."/>
            <person name="Jin S."/>
            <person name="Johri S."/>
            <person name="Kim M."/>
            <person name="Overton L."/>
            <person name="Reardon M."/>
            <person name="Tsitrin T."/>
            <person name="Vuong H."/>
            <person name="Weaver B."/>
            <person name="Ciecko A."/>
            <person name="Tallon L."/>
            <person name="Jackson J."/>
            <person name="Pai G."/>
            <person name="Aken S.V."/>
            <person name="Utterback T."/>
            <person name="Reidmuller S."/>
            <person name="Feldblyum T."/>
            <person name="Hsiao J."/>
            <person name="Zismann V."/>
            <person name="Iobst S."/>
            <person name="de Vazeille A.R."/>
            <person name="Buell C.R."/>
            <person name="Ying K."/>
            <person name="Li Y."/>
            <person name="Lu T."/>
            <person name="Huang Y."/>
            <person name="Zhao Q."/>
            <person name="Feng Q."/>
            <person name="Zhang L."/>
            <person name="Zhu J."/>
            <person name="Weng Q."/>
            <person name="Mu J."/>
            <person name="Lu Y."/>
            <person name="Fan D."/>
            <person name="Liu Y."/>
            <person name="Guan J."/>
            <person name="Zhang Y."/>
            <person name="Yu S."/>
            <person name="Liu X."/>
            <person name="Zhang Y."/>
            <person name="Hong G."/>
            <person name="Han B."/>
            <person name="Choisne N."/>
            <person name="Demange N."/>
            <person name="Orjeda G."/>
            <person name="Samain S."/>
            <person name="Cattolico L."/>
            <person name="Pelletier E."/>
            <person name="Couloux A."/>
            <person name="Segurens B."/>
            <person name="Wincker P."/>
            <person name="D'Hont A."/>
            <person name="Scarpelli C."/>
            <person name="Weissenbach J."/>
            <person name="Salanoubat M."/>
            <person name="Quetier F."/>
            <person name="Yu Y."/>
            <person name="Kim H.R."/>
            <person name="Rambo T."/>
            <person name="Currie J."/>
            <person name="Collura K."/>
            <person name="Luo M."/>
            <person name="Yang T."/>
            <person name="Ammiraju J.S.S."/>
            <person name="Engler F."/>
            <person name="Soderlund C."/>
            <person name="Wing R.A."/>
            <person name="Palmer L.E."/>
            <person name="de la Bastide M."/>
            <person name="Spiegel L."/>
            <person name="Nascimento L."/>
            <person name="Zutavern T."/>
            <person name="O'Shaughnessy A."/>
            <person name="Dike S."/>
            <person name="Dedhia N."/>
            <person name="Preston R."/>
            <person name="Balija V."/>
            <person name="McCombie W.R."/>
            <person name="Chow T."/>
            <person name="Chen H."/>
            <person name="Chung M."/>
            <person name="Chen C."/>
            <person name="Shaw J."/>
            <person name="Wu H."/>
            <person name="Hsiao K."/>
            <person name="Chao Y."/>
            <person name="Chu M."/>
            <person name="Cheng C."/>
            <person name="Hour A."/>
            <person name="Lee P."/>
            <person name="Lin S."/>
            <person name="Lin Y."/>
            <person name="Liou J."/>
            <person name="Liu S."/>
            <person name="Hsing Y."/>
            <person name="Raghuvanshi S."/>
            <person name="Mohanty A."/>
            <person name="Bharti A.K."/>
            <person name="Gaur A."/>
            <person name="Gupta V."/>
            <person name="Kumar D."/>
            <person name="Ravi V."/>
            <person name="Vij S."/>
            <person name="Kapur A."/>
            <person name="Khurana P."/>
            <person name="Khurana P."/>
            <person name="Khurana J.P."/>
            <person name="Tyagi A.K."/>
            <person name="Gaikwad K."/>
            <person name="Singh A."/>
            <person name="Dalal V."/>
            <person name="Srivastava S."/>
            <person name="Dixit A."/>
            <person name="Pal A.K."/>
            <person name="Ghazi I.A."/>
            <person name="Yadav M."/>
            <person name="Pandit A."/>
            <person name="Bhargava A."/>
            <person name="Sureshbabu K."/>
            <person name="Batra K."/>
            <person name="Sharma T.R."/>
            <person name="Mohapatra T."/>
            <person name="Singh N.K."/>
            <person name="Messing J."/>
            <person name="Nelson A.B."/>
            <person name="Fuks G."/>
            <person name="Kavchok S."/>
            <person name="Keizer G."/>
            <person name="Linton E."/>
            <person name="Llaca V."/>
            <person name="Song R."/>
            <person name="Tanyolac B."/>
            <person name="Young S."/>
            <person name="Ho-Il K."/>
            <person name="Hahn J.H."/>
            <person name="Sangsakoo G."/>
            <person name="Vanavichit A."/>
            <person name="de Mattos Luiz.A.T."/>
            <person name="Zimmer P.D."/>
            <person name="Malone G."/>
            <person name="Dellagostin O."/>
            <person name="de Oliveira A.C."/>
            <person name="Bevan M."/>
            <person name="Bancroft I."/>
            <person name="Minx P."/>
            <person name="Cordum H."/>
            <person name="Wilson R."/>
            <person name="Cheng Z."/>
            <person name="Jin W."/>
            <person name="Jiang J."/>
            <person name="Leong S.A."/>
            <person name="Iwama H."/>
            <person name="Gojobori T."/>
            <person name="Itoh T."/>
            <person name="Niimura Y."/>
            <person name="Fujii Y."/>
            <person name="Habara T."/>
            <person name="Sakai H."/>
            <person name="Sato Y."/>
            <person name="Wilson G."/>
            <person name="Kumar K."/>
            <person name="McCouch S."/>
            <person name="Juretic N."/>
            <person name="Hoen D."/>
            <person name="Wright S."/>
            <person name="Bruskiewich R."/>
            <person name="Bureau T."/>
            <person name="Miyao A."/>
            <person name="Hirochika H."/>
            <person name="Nishikawa T."/>
            <person name="Kadowaki K."/>
            <person name="Sugiura M."/>
            <person name="Burr B."/>
            <person name="Sasaki T."/>
        </authorList>
    </citation>
    <scope>NUCLEOTIDE SEQUENCE [LARGE SCALE GENOMIC DNA]</scope>
    <source>
        <strain evidence="12">cv. Nipponbare</strain>
    </source>
</reference>
<keyword evidence="2" id="KW-0677">Repeat</keyword>
<protein>
    <submittedName>
        <fullName evidence="11">Os01g0191900 protein</fullName>
    </submittedName>
    <submittedName>
        <fullName evidence="10">Typical P-type R2R3 Myb protein</fullName>
    </submittedName>
</protein>
<dbReference type="GeneID" id="4327303"/>
<keyword evidence="3" id="KW-0805">Transcription regulation</keyword>
<evidence type="ECO:0000256" key="2">
    <source>
        <dbReference type="ARBA" id="ARBA00022737"/>
    </source>
</evidence>
<dbReference type="PANTHER" id="PTHR48000">
    <property type="entry name" value="OS09G0431300 PROTEIN"/>
    <property type="match status" value="1"/>
</dbReference>
<keyword evidence="5" id="KW-0804">Transcription</keyword>
<evidence type="ECO:0000256" key="3">
    <source>
        <dbReference type="ARBA" id="ARBA00023015"/>
    </source>
</evidence>
<evidence type="ECO:0000259" key="8">
    <source>
        <dbReference type="PROSITE" id="PS51294"/>
    </source>
</evidence>
<dbReference type="KEGG" id="osa:4327303"/>
<evidence type="ECO:0000313" key="11">
    <source>
        <dbReference type="EMBL" id="BAF04189.1"/>
    </source>
</evidence>
<comment type="subcellular location">
    <subcellularLocation>
        <location evidence="1">Nucleus</location>
    </subcellularLocation>
</comment>
<feature type="domain" description="HTH myb-type" evidence="8">
    <location>
        <begin position="9"/>
        <end position="62"/>
    </location>
</feature>
<dbReference type="SUPFAM" id="SSF46689">
    <property type="entry name" value="Homeodomain-like"/>
    <property type="match status" value="1"/>
</dbReference>
<dbReference type="InterPro" id="IPR017930">
    <property type="entry name" value="Myb_dom"/>
</dbReference>
<dbReference type="InterPro" id="IPR009057">
    <property type="entry name" value="Homeodomain-like_sf"/>
</dbReference>
<name>A2ZQ71_ORYSJ</name>
<evidence type="ECO:0000256" key="5">
    <source>
        <dbReference type="ARBA" id="ARBA00023163"/>
    </source>
</evidence>
<dbReference type="AlphaFoldDB" id="A2ZQ71"/>
<proteinExistence type="predicted"/>
<feature type="domain" description="HTH myb-type" evidence="8">
    <location>
        <begin position="63"/>
        <end position="117"/>
    </location>
</feature>